<evidence type="ECO:0000313" key="1">
    <source>
        <dbReference type="EMBL" id="KAK7433846.1"/>
    </source>
</evidence>
<reference evidence="1 2" key="1">
    <citation type="submission" date="2024-01" db="EMBL/GenBank/DDBJ databases">
        <title>A draft genome for the cacao thread blight pathogen Marasmiellus scandens.</title>
        <authorList>
            <person name="Baruah I.K."/>
            <person name="Leung J."/>
            <person name="Bukari Y."/>
            <person name="Amoako-Attah I."/>
            <person name="Meinhardt L.W."/>
            <person name="Bailey B.A."/>
            <person name="Cohen S.P."/>
        </authorList>
    </citation>
    <scope>NUCLEOTIDE SEQUENCE [LARGE SCALE GENOMIC DNA]</scope>
    <source>
        <strain evidence="1 2">GH-19</strain>
    </source>
</reference>
<evidence type="ECO:0000313" key="2">
    <source>
        <dbReference type="Proteomes" id="UP001498398"/>
    </source>
</evidence>
<keyword evidence="2" id="KW-1185">Reference proteome</keyword>
<protein>
    <submittedName>
        <fullName evidence="1">Uncharacterized protein</fullName>
    </submittedName>
</protein>
<gene>
    <name evidence="1" type="ORF">VKT23_020515</name>
</gene>
<accession>A0ABR1IM73</accession>
<proteinExistence type="predicted"/>
<name>A0ABR1IM73_9AGAR</name>
<dbReference type="Proteomes" id="UP001498398">
    <property type="component" value="Unassembled WGS sequence"/>
</dbReference>
<organism evidence="1 2">
    <name type="scientific">Marasmiellus scandens</name>
    <dbReference type="NCBI Taxonomy" id="2682957"/>
    <lineage>
        <taxon>Eukaryota</taxon>
        <taxon>Fungi</taxon>
        <taxon>Dikarya</taxon>
        <taxon>Basidiomycota</taxon>
        <taxon>Agaricomycotina</taxon>
        <taxon>Agaricomycetes</taxon>
        <taxon>Agaricomycetidae</taxon>
        <taxon>Agaricales</taxon>
        <taxon>Marasmiineae</taxon>
        <taxon>Omphalotaceae</taxon>
        <taxon>Marasmiellus</taxon>
    </lineage>
</organism>
<comment type="caution">
    <text evidence="1">The sequence shown here is derived from an EMBL/GenBank/DDBJ whole genome shotgun (WGS) entry which is preliminary data.</text>
</comment>
<sequence length="151" mass="17308">MSSPVAHAPHPVSAGYLAFCVNRSRLSRSLKLRNTEHTVKCLILLQMFPGLGSYFVCSKTRTKHAVSFSDISGTMSFRCRKCRVREVDTRLSSEQCEALEQNYIRFLEEKEKQKRLERLMAEVDEWVGDLDEFLTTIKESSASDRLTHTTT</sequence>
<dbReference type="EMBL" id="JBANRG010000138">
    <property type="protein sequence ID" value="KAK7433846.1"/>
    <property type="molecule type" value="Genomic_DNA"/>
</dbReference>